<dbReference type="GO" id="GO:0003700">
    <property type="term" value="F:DNA-binding transcription factor activity"/>
    <property type="evidence" value="ECO:0007669"/>
    <property type="project" value="InterPro"/>
</dbReference>
<dbReference type="GO" id="GO:0005634">
    <property type="term" value="C:nucleus"/>
    <property type="evidence" value="ECO:0007669"/>
    <property type="project" value="UniProtKB-SubCell"/>
</dbReference>
<reference evidence="9" key="2">
    <citation type="submission" date="2023-06" db="EMBL/GenBank/DDBJ databases">
        <authorList>
            <person name="Ma L."/>
            <person name="Liu K.-W."/>
            <person name="Li Z."/>
            <person name="Hsiao Y.-Y."/>
            <person name="Qi Y."/>
            <person name="Fu T."/>
            <person name="Tang G."/>
            <person name="Zhang D."/>
            <person name="Sun W.-H."/>
            <person name="Liu D.-K."/>
            <person name="Li Y."/>
            <person name="Chen G.-Z."/>
            <person name="Liu X.-D."/>
            <person name="Liao X.-Y."/>
            <person name="Jiang Y.-T."/>
            <person name="Yu X."/>
            <person name="Hao Y."/>
            <person name="Huang J."/>
            <person name="Zhao X.-W."/>
            <person name="Ke S."/>
            <person name="Chen Y.-Y."/>
            <person name="Wu W.-L."/>
            <person name="Hsu J.-L."/>
            <person name="Lin Y.-F."/>
            <person name="Huang M.-D."/>
            <person name="Li C.-Y."/>
            <person name="Huang L."/>
            <person name="Wang Z.-W."/>
            <person name="Zhao X."/>
            <person name="Zhong W.-Y."/>
            <person name="Peng D.-H."/>
            <person name="Ahmad S."/>
            <person name="Lan S."/>
            <person name="Zhang J.-S."/>
            <person name="Tsai W.-C."/>
            <person name="Van De Peer Y."/>
            <person name="Liu Z.-J."/>
        </authorList>
    </citation>
    <scope>NUCLEOTIDE SEQUENCE</scope>
    <source>
        <strain evidence="9">SCP</strain>
        <tissue evidence="9">Leaves</tissue>
    </source>
</reference>
<accession>A0AAV9BLC6</accession>
<dbReference type="GO" id="GO:0043565">
    <property type="term" value="F:sequence-specific DNA binding"/>
    <property type="evidence" value="ECO:0007669"/>
    <property type="project" value="TreeGrafter"/>
</dbReference>
<feature type="region of interest" description="Disordered" evidence="6">
    <location>
        <begin position="63"/>
        <end position="88"/>
    </location>
</feature>
<evidence type="ECO:0000259" key="7">
    <source>
        <dbReference type="PROSITE" id="PS51369"/>
    </source>
</evidence>
<dbReference type="EMBL" id="JAUJYN010000002">
    <property type="protein sequence ID" value="KAK1277481.1"/>
    <property type="molecule type" value="Genomic_DNA"/>
</dbReference>
<sequence>MFPYEGQYVFNRSFAEDLKTLPITSSTAPPIFPLPSTTFTCSGGGGQDDVSFHKLLNKDKMLPSSSGKAATASGAGGKKRMGRKDRHSKICTAQGVRDRRMRLSLDIARRFFDLQDMLGYDKASKTVEWLMTKCKSAIEGLGGGGHGAATNSKSPSSASECEAISGIADDDDNYEDDGTHKLLQPVAEMNVGENGAVMDKGKKVTRSLRKMIFHPQAKELRAIARARVRERTVEKNRFKNMNPISLRKDELSHGVSCEPIPEEEPILDYHHHKNSSNLCGDPLLAFQENEVSHFLSDGWNMHSSSSMPLSMTGNADEQRVNAAFIFADIPFYPKSWDAYNGSSMS</sequence>
<keyword evidence="4" id="KW-0804">Transcription</keyword>
<evidence type="ECO:0000256" key="3">
    <source>
        <dbReference type="ARBA" id="ARBA00023125"/>
    </source>
</evidence>
<keyword evidence="2" id="KW-0805">Transcription regulation</keyword>
<feature type="compositionally biased region" description="Low complexity" evidence="6">
    <location>
        <begin position="64"/>
        <end position="73"/>
    </location>
</feature>
<comment type="subcellular location">
    <subcellularLocation>
        <location evidence="1">Nucleus</location>
    </subcellularLocation>
</comment>
<dbReference type="PANTHER" id="PTHR31072:SF87">
    <property type="entry name" value="TRANSCRIPTION FACTOR TCP12"/>
    <property type="match status" value="1"/>
</dbReference>
<dbReference type="PANTHER" id="PTHR31072">
    <property type="entry name" value="TRANSCRIPTION FACTOR TCP4-RELATED"/>
    <property type="match status" value="1"/>
</dbReference>
<proteinExistence type="predicted"/>
<feature type="region of interest" description="Disordered" evidence="6">
    <location>
        <begin position="142"/>
        <end position="162"/>
    </location>
</feature>
<evidence type="ECO:0000313" key="10">
    <source>
        <dbReference type="Proteomes" id="UP001179952"/>
    </source>
</evidence>
<evidence type="ECO:0000256" key="4">
    <source>
        <dbReference type="ARBA" id="ARBA00023163"/>
    </source>
</evidence>
<organism evidence="9 10">
    <name type="scientific">Acorus gramineus</name>
    <name type="common">Dwarf sweet flag</name>
    <dbReference type="NCBI Taxonomy" id="55184"/>
    <lineage>
        <taxon>Eukaryota</taxon>
        <taxon>Viridiplantae</taxon>
        <taxon>Streptophyta</taxon>
        <taxon>Embryophyta</taxon>
        <taxon>Tracheophyta</taxon>
        <taxon>Spermatophyta</taxon>
        <taxon>Magnoliopsida</taxon>
        <taxon>Liliopsida</taxon>
        <taxon>Acoraceae</taxon>
        <taxon>Acorus</taxon>
    </lineage>
</organism>
<dbReference type="PROSITE" id="PS51370">
    <property type="entry name" value="R"/>
    <property type="match status" value="1"/>
</dbReference>
<evidence type="ECO:0000259" key="8">
    <source>
        <dbReference type="PROSITE" id="PS51370"/>
    </source>
</evidence>
<dbReference type="InterPro" id="IPR005333">
    <property type="entry name" value="Transcription_factor_TCP"/>
</dbReference>
<protein>
    <submittedName>
        <fullName evidence="9">Transcription factor TCP12</fullName>
    </submittedName>
</protein>
<evidence type="ECO:0000256" key="6">
    <source>
        <dbReference type="SAM" id="MobiDB-lite"/>
    </source>
</evidence>
<gene>
    <name evidence="9" type="ORF">QJS04_geneDACA019675</name>
</gene>
<reference evidence="9" key="1">
    <citation type="journal article" date="2023" name="Nat. Commun.">
        <title>Diploid and tetraploid genomes of Acorus and the evolution of monocots.</title>
        <authorList>
            <person name="Ma L."/>
            <person name="Liu K.W."/>
            <person name="Li Z."/>
            <person name="Hsiao Y.Y."/>
            <person name="Qi Y."/>
            <person name="Fu T."/>
            <person name="Tang G.D."/>
            <person name="Zhang D."/>
            <person name="Sun W.H."/>
            <person name="Liu D.K."/>
            <person name="Li Y."/>
            <person name="Chen G.Z."/>
            <person name="Liu X.D."/>
            <person name="Liao X.Y."/>
            <person name="Jiang Y.T."/>
            <person name="Yu X."/>
            <person name="Hao Y."/>
            <person name="Huang J."/>
            <person name="Zhao X.W."/>
            <person name="Ke S."/>
            <person name="Chen Y.Y."/>
            <person name="Wu W.L."/>
            <person name="Hsu J.L."/>
            <person name="Lin Y.F."/>
            <person name="Huang M.D."/>
            <person name="Li C.Y."/>
            <person name="Huang L."/>
            <person name="Wang Z.W."/>
            <person name="Zhao X."/>
            <person name="Zhong W.Y."/>
            <person name="Peng D.H."/>
            <person name="Ahmad S."/>
            <person name="Lan S."/>
            <person name="Zhang J.S."/>
            <person name="Tsai W.C."/>
            <person name="Van de Peer Y."/>
            <person name="Liu Z.J."/>
        </authorList>
    </citation>
    <scope>NUCLEOTIDE SEQUENCE</scope>
    <source>
        <strain evidence="9">SCP</strain>
    </source>
</reference>
<comment type="caution">
    <text evidence="9">The sequence shown here is derived from an EMBL/GenBank/DDBJ whole genome shotgun (WGS) entry which is preliminary data.</text>
</comment>
<evidence type="ECO:0000313" key="9">
    <source>
        <dbReference type="EMBL" id="KAK1277481.1"/>
    </source>
</evidence>
<dbReference type="Pfam" id="PF03634">
    <property type="entry name" value="TCP"/>
    <property type="match status" value="1"/>
</dbReference>
<keyword evidence="10" id="KW-1185">Reference proteome</keyword>
<feature type="compositionally biased region" description="Polar residues" evidence="6">
    <location>
        <begin position="149"/>
        <end position="159"/>
    </location>
</feature>
<dbReference type="GO" id="GO:2000032">
    <property type="term" value="P:regulation of secondary shoot formation"/>
    <property type="evidence" value="ECO:0007669"/>
    <property type="project" value="TreeGrafter"/>
</dbReference>
<dbReference type="PROSITE" id="PS51369">
    <property type="entry name" value="TCP"/>
    <property type="match status" value="1"/>
</dbReference>
<evidence type="ECO:0000256" key="2">
    <source>
        <dbReference type="ARBA" id="ARBA00023015"/>
    </source>
</evidence>
<keyword evidence="5" id="KW-0539">Nucleus</keyword>
<feature type="compositionally biased region" description="Basic residues" evidence="6">
    <location>
        <begin position="77"/>
        <end position="88"/>
    </location>
</feature>
<feature type="domain" description="TCP" evidence="7">
    <location>
        <begin position="83"/>
        <end position="141"/>
    </location>
</feature>
<evidence type="ECO:0000256" key="1">
    <source>
        <dbReference type="ARBA" id="ARBA00004123"/>
    </source>
</evidence>
<evidence type="ECO:0000256" key="5">
    <source>
        <dbReference type="ARBA" id="ARBA00023242"/>
    </source>
</evidence>
<dbReference type="AlphaFoldDB" id="A0AAV9BLC6"/>
<dbReference type="InterPro" id="IPR017888">
    <property type="entry name" value="CYC/TB1_R_domain"/>
</dbReference>
<feature type="domain" description="R" evidence="8">
    <location>
        <begin position="218"/>
        <end position="235"/>
    </location>
</feature>
<name>A0AAV9BLC6_ACOGR</name>
<dbReference type="InterPro" id="IPR017887">
    <property type="entry name" value="TF_TCP_subgr"/>
</dbReference>
<dbReference type="Proteomes" id="UP001179952">
    <property type="component" value="Unassembled WGS sequence"/>
</dbReference>
<keyword evidence="3" id="KW-0238">DNA-binding</keyword>